<name>A0A1B6KYV2_9HEMI</name>
<dbReference type="GO" id="GO:0004045">
    <property type="term" value="F:peptidyl-tRNA hydrolase activity"/>
    <property type="evidence" value="ECO:0007669"/>
    <property type="project" value="UniProtKB-EC"/>
</dbReference>
<dbReference type="AlphaFoldDB" id="A0A1B6KYV2"/>
<dbReference type="CDD" id="cd02429">
    <property type="entry name" value="PTH2_like"/>
    <property type="match status" value="1"/>
</dbReference>
<dbReference type="EMBL" id="GEBQ01023365">
    <property type="protein sequence ID" value="JAT16612.1"/>
    <property type="molecule type" value="Transcribed_RNA"/>
</dbReference>
<dbReference type="InterPro" id="IPR042237">
    <property type="entry name" value="PTRHD1"/>
</dbReference>
<organism evidence="4">
    <name type="scientific">Graphocephala atropunctata</name>
    <dbReference type="NCBI Taxonomy" id="36148"/>
    <lineage>
        <taxon>Eukaryota</taxon>
        <taxon>Metazoa</taxon>
        <taxon>Ecdysozoa</taxon>
        <taxon>Arthropoda</taxon>
        <taxon>Hexapoda</taxon>
        <taxon>Insecta</taxon>
        <taxon>Pterygota</taxon>
        <taxon>Neoptera</taxon>
        <taxon>Paraneoptera</taxon>
        <taxon>Hemiptera</taxon>
        <taxon>Auchenorrhyncha</taxon>
        <taxon>Membracoidea</taxon>
        <taxon>Cicadellidae</taxon>
        <taxon>Cicadellinae</taxon>
        <taxon>Cicadellini</taxon>
        <taxon>Graphocephala</taxon>
    </lineage>
</organism>
<dbReference type="SUPFAM" id="SSF102462">
    <property type="entry name" value="Peptidyl-tRNA hydrolase II"/>
    <property type="match status" value="1"/>
</dbReference>
<gene>
    <name evidence="4" type="ORF">g.54893</name>
</gene>
<evidence type="ECO:0000256" key="3">
    <source>
        <dbReference type="ARBA" id="ARBA00048707"/>
    </source>
</evidence>
<dbReference type="EC" id="3.1.1.29" evidence="1"/>
<dbReference type="Gene3D" id="3.40.1490.10">
    <property type="entry name" value="Bit1"/>
    <property type="match status" value="1"/>
</dbReference>
<dbReference type="PANTHER" id="PTHR46194:SF1">
    <property type="entry name" value="PEPTIDYL-TRNA HYDROLASE PTRHD1-RELATED"/>
    <property type="match status" value="1"/>
</dbReference>
<sequence>MSVIVQYVLVRGDLMKTLNWPVGAVIAQACHACTAVVHTFYNDPSTQLYLQDLNSMHKIILEVPDEESLKKLSEKLDENAISHKLWIEQPENIATCIAVKPFPKEEVQKYFKKFKLMKS</sequence>
<evidence type="ECO:0000256" key="2">
    <source>
        <dbReference type="ARBA" id="ARBA00022801"/>
    </source>
</evidence>
<dbReference type="InterPro" id="IPR023476">
    <property type="entry name" value="Pep_tRNA_hydro_II_dom_sf"/>
</dbReference>
<dbReference type="PANTHER" id="PTHR46194">
    <property type="entry name" value="PEPTIDYL-TRNA HYDROLASE PTRHD1-RELATED"/>
    <property type="match status" value="1"/>
</dbReference>
<comment type="catalytic activity">
    <reaction evidence="3">
        <text>an N-acyl-L-alpha-aminoacyl-tRNA + H2O = an N-acyl-L-amino acid + a tRNA + H(+)</text>
        <dbReference type="Rhea" id="RHEA:54448"/>
        <dbReference type="Rhea" id="RHEA-COMP:10123"/>
        <dbReference type="Rhea" id="RHEA-COMP:13883"/>
        <dbReference type="ChEBI" id="CHEBI:15377"/>
        <dbReference type="ChEBI" id="CHEBI:15378"/>
        <dbReference type="ChEBI" id="CHEBI:59874"/>
        <dbReference type="ChEBI" id="CHEBI:78442"/>
        <dbReference type="ChEBI" id="CHEBI:138191"/>
        <dbReference type="EC" id="3.1.1.29"/>
    </reaction>
</comment>
<dbReference type="Pfam" id="PF01981">
    <property type="entry name" value="PTH2"/>
    <property type="match status" value="1"/>
</dbReference>
<reference evidence="4" key="1">
    <citation type="submission" date="2015-11" db="EMBL/GenBank/DDBJ databases">
        <title>De novo transcriptome assembly of four potential Pierce s Disease insect vectors from Arizona vineyards.</title>
        <authorList>
            <person name="Tassone E.E."/>
        </authorList>
    </citation>
    <scope>NUCLEOTIDE SEQUENCE</scope>
</reference>
<dbReference type="InterPro" id="IPR002833">
    <property type="entry name" value="PTH2"/>
</dbReference>
<evidence type="ECO:0000256" key="1">
    <source>
        <dbReference type="ARBA" id="ARBA00013260"/>
    </source>
</evidence>
<accession>A0A1B6KYV2</accession>
<keyword evidence="2" id="KW-0378">Hydrolase</keyword>
<evidence type="ECO:0000313" key="4">
    <source>
        <dbReference type="EMBL" id="JAT16612.1"/>
    </source>
</evidence>
<proteinExistence type="predicted"/>
<protein>
    <recommendedName>
        <fullName evidence="1">peptidyl-tRNA hydrolase</fullName>
        <ecNumber evidence="1">3.1.1.29</ecNumber>
    </recommendedName>
</protein>